<reference evidence="2 3" key="1">
    <citation type="submission" date="2020-08" db="EMBL/GenBank/DDBJ databases">
        <title>Genomic Encyclopedia of Type Strains, Phase IV (KMG-IV): sequencing the most valuable type-strain genomes for metagenomic binning, comparative biology and taxonomic classification.</title>
        <authorList>
            <person name="Goeker M."/>
        </authorList>
    </citation>
    <scope>NUCLEOTIDE SEQUENCE [LARGE SCALE GENOMIC DNA]</scope>
    <source>
        <strain evidence="2 3">DSM 103733</strain>
    </source>
</reference>
<evidence type="ECO:0000313" key="2">
    <source>
        <dbReference type="EMBL" id="MBB6143089.1"/>
    </source>
</evidence>
<proteinExistence type="predicted"/>
<evidence type="ECO:0000313" key="3">
    <source>
        <dbReference type="Proteomes" id="UP000538666"/>
    </source>
</evidence>
<organism evidence="2 3">
    <name type="scientific">Silvibacterium bohemicum</name>
    <dbReference type="NCBI Taxonomy" id="1577686"/>
    <lineage>
        <taxon>Bacteria</taxon>
        <taxon>Pseudomonadati</taxon>
        <taxon>Acidobacteriota</taxon>
        <taxon>Terriglobia</taxon>
        <taxon>Terriglobales</taxon>
        <taxon>Acidobacteriaceae</taxon>
        <taxon>Silvibacterium</taxon>
    </lineage>
</organism>
<dbReference type="EMBL" id="JACHEK010000002">
    <property type="protein sequence ID" value="MBB6143089.1"/>
    <property type="molecule type" value="Genomic_DNA"/>
</dbReference>
<gene>
    <name evidence="2" type="ORF">HNQ77_001033</name>
</gene>
<dbReference type="AlphaFoldDB" id="A0A841JTM6"/>
<dbReference type="RefSeq" id="WP_311732206.1">
    <property type="nucleotide sequence ID" value="NZ_JACHEK010000002.1"/>
</dbReference>
<name>A0A841JTM6_9BACT</name>
<evidence type="ECO:0008006" key="4">
    <source>
        <dbReference type="Google" id="ProtNLM"/>
    </source>
</evidence>
<keyword evidence="3" id="KW-1185">Reference proteome</keyword>
<comment type="caution">
    <text evidence="2">The sequence shown here is derived from an EMBL/GenBank/DDBJ whole genome shotgun (WGS) entry which is preliminary data.</text>
</comment>
<sequence>MRVKWMVAGAIALAFFSSSASAGPISVQYPEGASRGFLVLRDLNGKALASGEERQTVKGSRVISRLTFRFRDGSLDDETTVFTQRANFQLISDHHIQRGPSYPHSLDMTVDAVAGTVTMRSEDGDKQKIETTHMDLPSDLSNGLLLTILKNLRSGQEKTEVSMIVPSSKPRVVKVAISPEEEERCFIAGSGFRAERYLVKIELGGLTKVAAAVMDKTPADAHVWRIEGEPPTTLRTEAQLYENGPIWRIETAAPSWERTSQSAQKTSLPK</sequence>
<protein>
    <recommendedName>
        <fullName evidence="4">DUF3108 domain-containing protein</fullName>
    </recommendedName>
</protein>
<accession>A0A841JTM6</accession>
<feature type="chain" id="PRO_5032795919" description="DUF3108 domain-containing protein" evidence="1">
    <location>
        <begin position="23"/>
        <end position="270"/>
    </location>
</feature>
<feature type="signal peptide" evidence="1">
    <location>
        <begin position="1"/>
        <end position="22"/>
    </location>
</feature>
<dbReference type="Proteomes" id="UP000538666">
    <property type="component" value="Unassembled WGS sequence"/>
</dbReference>
<evidence type="ECO:0000256" key="1">
    <source>
        <dbReference type="SAM" id="SignalP"/>
    </source>
</evidence>
<keyword evidence="1" id="KW-0732">Signal</keyword>